<evidence type="ECO:0000313" key="3">
    <source>
        <dbReference type="EMBL" id="RWA18758.1"/>
    </source>
</evidence>
<comment type="caution">
    <text evidence="3">The sequence shown here is derived from an EMBL/GenBank/DDBJ whole genome shotgun (WGS) entry which is preliminary data.</text>
</comment>
<name>A0A439DRG0_9MYCO</name>
<protein>
    <recommendedName>
        <fullName evidence="5">AttH domain-containing protein</fullName>
    </recommendedName>
</protein>
<dbReference type="SUPFAM" id="SSF159245">
    <property type="entry name" value="AttH-like"/>
    <property type="match status" value="1"/>
</dbReference>
<dbReference type="Pfam" id="PF23213">
    <property type="entry name" value="DUF7065"/>
    <property type="match status" value="1"/>
</dbReference>
<dbReference type="Pfam" id="PF23212">
    <property type="entry name" value="DUF7064"/>
    <property type="match status" value="1"/>
</dbReference>
<dbReference type="EMBL" id="ATDN01000023">
    <property type="protein sequence ID" value="RWA18758.1"/>
    <property type="molecule type" value="Genomic_DNA"/>
</dbReference>
<evidence type="ECO:0000259" key="2">
    <source>
        <dbReference type="Pfam" id="PF23213"/>
    </source>
</evidence>
<dbReference type="InterPro" id="IPR055493">
    <property type="entry name" value="DUF7065"/>
</dbReference>
<keyword evidence="4" id="KW-1185">Reference proteome</keyword>
<accession>A0A439DRG0</accession>
<sequence length="339" mass="37397">MDVVAHGPESELPQTPDADEWWQDSAFLVFNDRDAGIGGVFRIGHEPNHAGGIAALWFGLVTHDGIRLRRNTTNALGKGDRLPDGFGALGGRYRITHDGQRLRYRVDDEHCRADLTVEDFYPRTDFFPKSSGSLVDEFASSHFECSGAITGTIELDDRTYQVNGLCHRDRSWGLRRWDTLLNHRWIPGTIGPELSFGSIAWHAVDGSIRQLGYLVRDGEITYADDVDIVVHMEVDGTSYRGAVATWTFPDAEPFVLHCVPYDAMVFEHHNVGDVDAICEIEVDGKPGFCDLAVSTNPRLGSGPITAAVRAVTTDGLSHQPPISGRADAKLPIFHLGFWG</sequence>
<reference evidence="3 4" key="1">
    <citation type="submission" date="2013-06" db="EMBL/GenBank/DDBJ databases">
        <title>The draft sequence of the Mycobacterium elephantis genome.</title>
        <authorList>
            <person name="Pettersson F.B."/>
            <person name="Das S."/>
            <person name="Dasgupta S."/>
            <person name="Bhattacharya A."/>
            <person name="Kirsebom L.A."/>
        </authorList>
    </citation>
    <scope>NUCLEOTIDE SEQUENCE [LARGE SCALE GENOMIC DNA]</scope>
    <source>
        <strain evidence="3 4">DSM 44368</strain>
    </source>
</reference>
<gene>
    <name evidence="3" type="ORF">MELE44368_03760</name>
</gene>
<proteinExistence type="predicted"/>
<dbReference type="InterPro" id="IPR055492">
    <property type="entry name" value="DUF7064"/>
</dbReference>
<evidence type="ECO:0000259" key="1">
    <source>
        <dbReference type="Pfam" id="PF23212"/>
    </source>
</evidence>
<dbReference type="Proteomes" id="UP000287177">
    <property type="component" value="Unassembled WGS sequence"/>
</dbReference>
<evidence type="ECO:0008006" key="5">
    <source>
        <dbReference type="Google" id="ProtNLM"/>
    </source>
</evidence>
<organism evidence="3 4">
    <name type="scientific">Mycolicibacterium elephantis DSM 44368</name>
    <dbReference type="NCBI Taxonomy" id="1335622"/>
    <lineage>
        <taxon>Bacteria</taxon>
        <taxon>Bacillati</taxon>
        <taxon>Actinomycetota</taxon>
        <taxon>Actinomycetes</taxon>
        <taxon>Mycobacteriales</taxon>
        <taxon>Mycobacteriaceae</taxon>
        <taxon>Mycolicibacterium</taxon>
    </lineage>
</organism>
<feature type="domain" description="DUF7065" evidence="2">
    <location>
        <begin position="3"/>
        <end position="175"/>
    </location>
</feature>
<evidence type="ECO:0000313" key="4">
    <source>
        <dbReference type="Proteomes" id="UP000287177"/>
    </source>
</evidence>
<dbReference type="AlphaFoldDB" id="A0A439DRG0"/>
<dbReference type="RefSeq" id="WP_206613785.1">
    <property type="nucleotide sequence ID" value="NZ_ATDN01000023.1"/>
</dbReference>
<feature type="domain" description="DUF7064" evidence="1">
    <location>
        <begin position="177"/>
        <end position="297"/>
    </location>
</feature>